<evidence type="ECO:0000313" key="4">
    <source>
        <dbReference type="Proteomes" id="UP000324748"/>
    </source>
</evidence>
<evidence type="ECO:0000313" key="2">
    <source>
        <dbReference type="EMBL" id="KAA1064320.1"/>
    </source>
</evidence>
<dbReference type="EMBL" id="VSWC01000042">
    <property type="protein sequence ID" value="KAA1103039.1"/>
    <property type="molecule type" value="Genomic_DNA"/>
</dbReference>
<gene>
    <name evidence="3" type="ORF">PGT21_004805</name>
    <name evidence="2" type="ORF">PGTUg99_013910</name>
</gene>
<feature type="compositionally biased region" description="Basic and acidic residues" evidence="1">
    <location>
        <begin position="28"/>
        <end position="44"/>
    </location>
</feature>
<reference evidence="4 5" key="1">
    <citation type="submission" date="2019-05" db="EMBL/GenBank/DDBJ databases">
        <title>Emergence of the Ug99 lineage of the wheat stem rust pathogen through somatic hybridization.</title>
        <authorList>
            <person name="Li F."/>
            <person name="Upadhyaya N.M."/>
            <person name="Sperschneider J."/>
            <person name="Matny O."/>
            <person name="Nguyen-Phuc H."/>
            <person name="Mago R."/>
            <person name="Raley C."/>
            <person name="Miller M.E."/>
            <person name="Silverstein K.A.T."/>
            <person name="Henningsen E."/>
            <person name="Hirsch C.D."/>
            <person name="Visser B."/>
            <person name="Pretorius Z.A."/>
            <person name="Steffenson B.J."/>
            <person name="Schwessinger B."/>
            <person name="Dodds P.N."/>
            <person name="Figueroa M."/>
        </authorList>
    </citation>
    <scope>NUCLEOTIDE SEQUENCE [LARGE SCALE GENOMIC DNA]</scope>
    <source>
        <strain evidence="3">21-0</strain>
        <strain evidence="2 5">Ug99</strain>
    </source>
</reference>
<evidence type="ECO:0000313" key="3">
    <source>
        <dbReference type="EMBL" id="KAA1103039.1"/>
    </source>
</evidence>
<organism evidence="3 4">
    <name type="scientific">Puccinia graminis f. sp. tritici</name>
    <dbReference type="NCBI Taxonomy" id="56615"/>
    <lineage>
        <taxon>Eukaryota</taxon>
        <taxon>Fungi</taxon>
        <taxon>Dikarya</taxon>
        <taxon>Basidiomycota</taxon>
        <taxon>Pucciniomycotina</taxon>
        <taxon>Pucciniomycetes</taxon>
        <taxon>Pucciniales</taxon>
        <taxon>Pucciniaceae</taxon>
        <taxon>Puccinia</taxon>
    </lineage>
</organism>
<dbReference type="AlphaFoldDB" id="A0A5B0PSW6"/>
<evidence type="ECO:0000313" key="5">
    <source>
        <dbReference type="Proteomes" id="UP000325313"/>
    </source>
</evidence>
<proteinExistence type="predicted"/>
<dbReference type="EMBL" id="VDEP01000513">
    <property type="protein sequence ID" value="KAA1064320.1"/>
    <property type="molecule type" value="Genomic_DNA"/>
</dbReference>
<sequence>MLPVTEPSFTRAGVESRDDPVTVNTARSEAKDCDFPGARSRDNLETLNTPQ</sequence>
<evidence type="ECO:0000256" key="1">
    <source>
        <dbReference type="SAM" id="MobiDB-lite"/>
    </source>
</evidence>
<comment type="caution">
    <text evidence="3">The sequence shown here is derived from an EMBL/GenBank/DDBJ whole genome shotgun (WGS) entry which is preliminary data.</text>
</comment>
<dbReference type="Proteomes" id="UP000324748">
    <property type="component" value="Unassembled WGS sequence"/>
</dbReference>
<accession>A0A5B0PSW6</accession>
<feature type="region of interest" description="Disordered" evidence="1">
    <location>
        <begin position="1"/>
        <end position="51"/>
    </location>
</feature>
<protein>
    <submittedName>
        <fullName evidence="3">Uncharacterized protein</fullName>
    </submittedName>
</protein>
<name>A0A5B0PSW6_PUCGR</name>
<keyword evidence="4" id="KW-1185">Reference proteome</keyword>
<dbReference type="Proteomes" id="UP000325313">
    <property type="component" value="Unassembled WGS sequence"/>
</dbReference>